<keyword evidence="3" id="KW-1185">Reference proteome</keyword>
<name>A0A6L7GW90_9ACTN</name>
<dbReference type="PANTHER" id="PTHR41878">
    <property type="entry name" value="LEXA REPRESSOR-RELATED"/>
    <property type="match status" value="1"/>
</dbReference>
<dbReference type="InterPro" id="IPR012912">
    <property type="entry name" value="Plasmid_pRiA4b_Orf3-like"/>
</dbReference>
<protein>
    <submittedName>
        <fullName evidence="2">Plasmid pRiA4b ORF-3 family protein</fullName>
    </submittedName>
</protein>
<gene>
    <name evidence="2" type="ORF">GIY30_23770</name>
</gene>
<dbReference type="Proteomes" id="UP000475545">
    <property type="component" value="Unassembled WGS sequence"/>
</dbReference>
<dbReference type="RefSeq" id="WP_160904544.1">
    <property type="nucleotide sequence ID" value="NZ_CP102850.1"/>
</dbReference>
<comment type="caution">
    <text evidence="2">The sequence shown here is derived from an EMBL/GenBank/DDBJ whole genome shotgun (WGS) entry which is preliminary data.</text>
</comment>
<dbReference type="Pfam" id="PF07929">
    <property type="entry name" value="PRiA4_ORF3"/>
    <property type="match status" value="1"/>
</dbReference>
<organism evidence="2 3">
    <name type="scientific">Gordonia mangrovi</name>
    <dbReference type="NCBI Taxonomy" id="2665643"/>
    <lineage>
        <taxon>Bacteria</taxon>
        <taxon>Bacillati</taxon>
        <taxon>Actinomycetota</taxon>
        <taxon>Actinomycetes</taxon>
        <taxon>Mycobacteriales</taxon>
        <taxon>Gordoniaceae</taxon>
        <taxon>Gordonia</taxon>
    </lineage>
</organism>
<evidence type="ECO:0000313" key="2">
    <source>
        <dbReference type="EMBL" id="MXP24344.1"/>
    </source>
</evidence>
<evidence type="ECO:0000313" key="3">
    <source>
        <dbReference type="Proteomes" id="UP000475545"/>
    </source>
</evidence>
<dbReference type="PANTHER" id="PTHR41878:SF1">
    <property type="entry name" value="TNPR PROTEIN"/>
    <property type="match status" value="1"/>
</dbReference>
<dbReference type="InterPro" id="IPR024047">
    <property type="entry name" value="MM3350-like_sf"/>
</dbReference>
<dbReference type="AlphaFoldDB" id="A0A6L7GW90"/>
<sequence length="468" mass="51389">MTDIPSDGARPRFDVILGGLHPSQAGVEAVPEPPQRGHFRKPQLPDPAVFRVRIDLDDSEPPIWRTIELRSEMTLDLVHRAIQGAFGWLDYHLYRFALGGDPFAATSELFLCDHDYVEGDDGEPAVSVYLDETMHEPGDILTYVYDYGDHWALTLRLEAVLPPRPDAPLAICVDGDRAAPPEDCGHLLSAEELATVLPDPAHFDIEAANTTMTGPVTQLPLVGVPKRVVDMLLRLQHDVTSGDISTRAARLFVPATSIAPEQLSVDLAPHIWFLRRAEGEGFPLTAAGYLKPVDVAAASEVLPEMRDWIHPKGREIDAWPVLQFRESLQRLGLLRKLKGRLLLTKAGAKVIDDPVGLANHIAGKLLPKGHDDPFRADAALLILFYAGTANDSVLPTQLLATLLNALDYRLSTGEPVDKYDVQRMSGNAYDALEAMSPPYHWPDPLRLSPTAVAVARAGLTGYPIERRA</sequence>
<dbReference type="EMBL" id="WMBR01000011">
    <property type="protein sequence ID" value="MXP24344.1"/>
    <property type="molecule type" value="Genomic_DNA"/>
</dbReference>
<reference evidence="2 3" key="1">
    <citation type="submission" date="2019-11" db="EMBL/GenBank/DDBJ databases">
        <title>Gordonia sp. nov., a novel actinobacterium isolated from mangrove soil in Hainan.</title>
        <authorList>
            <person name="Huang X."/>
            <person name="Xie Y."/>
            <person name="Chu X."/>
            <person name="Xiao K."/>
        </authorList>
    </citation>
    <scope>NUCLEOTIDE SEQUENCE [LARGE SCALE GENOMIC DNA]</scope>
    <source>
        <strain evidence="2 3">HNM0687</strain>
    </source>
</reference>
<dbReference type="SUPFAM" id="SSF159941">
    <property type="entry name" value="MM3350-like"/>
    <property type="match status" value="1"/>
</dbReference>
<proteinExistence type="predicted"/>
<feature type="domain" description="Plasmid pRiA4b Orf3-like" evidence="1">
    <location>
        <begin position="49"/>
        <end position="209"/>
    </location>
</feature>
<evidence type="ECO:0000259" key="1">
    <source>
        <dbReference type="Pfam" id="PF07929"/>
    </source>
</evidence>
<accession>A0A6L7GW90</accession>
<dbReference type="Gene3D" id="3.10.290.30">
    <property type="entry name" value="MM3350-like"/>
    <property type="match status" value="1"/>
</dbReference>